<feature type="signal peptide" evidence="4">
    <location>
        <begin position="1"/>
        <end position="17"/>
    </location>
</feature>
<evidence type="ECO:0000256" key="4">
    <source>
        <dbReference type="SAM" id="SignalP"/>
    </source>
</evidence>
<keyword evidence="2" id="KW-0677">Repeat</keyword>
<dbReference type="InterPro" id="IPR028994">
    <property type="entry name" value="Integrin_alpha_N"/>
</dbReference>
<dbReference type="InterPro" id="IPR026444">
    <property type="entry name" value="Secre_tail"/>
</dbReference>
<dbReference type="InterPro" id="IPR037293">
    <property type="entry name" value="Gal_Oxidase_central_sf"/>
</dbReference>
<evidence type="ECO:0000256" key="1">
    <source>
        <dbReference type="ARBA" id="ARBA00022729"/>
    </source>
</evidence>
<dbReference type="EMBL" id="BAABJH010000001">
    <property type="protein sequence ID" value="GAA4883981.1"/>
    <property type="molecule type" value="Genomic_DNA"/>
</dbReference>
<dbReference type="InterPro" id="IPR011043">
    <property type="entry name" value="Gal_Oxase/kelch_b-propeller"/>
</dbReference>
<evidence type="ECO:0000256" key="2">
    <source>
        <dbReference type="ARBA" id="ARBA00022737"/>
    </source>
</evidence>
<dbReference type="PANTHER" id="PTHR36220:SF1">
    <property type="entry name" value="GAMMA TUBULIN COMPLEX COMPONENT C-TERMINAL DOMAIN-CONTAINING PROTEIN"/>
    <property type="match status" value="1"/>
</dbReference>
<evidence type="ECO:0000313" key="7">
    <source>
        <dbReference type="Proteomes" id="UP001500433"/>
    </source>
</evidence>
<name>A0ABP9EP91_9FLAO</name>
<dbReference type="InterPro" id="IPR013517">
    <property type="entry name" value="FG-GAP"/>
</dbReference>
<gene>
    <name evidence="6" type="ORF">GCM10023311_02870</name>
</gene>
<evidence type="ECO:0000259" key="5">
    <source>
        <dbReference type="Pfam" id="PF18962"/>
    </source>
</evidence>
<dbReference type="Pfam" id="PF18962">
    <property type="entry name" value="Por_Secre_tail"/>
    <property type="match status" value="1"/>
</dbReference>
<reference evidence="7" key="1">
    <citation type="journal article" date="2019" name="Int. J. Syst. Evol. Microbiol.">
        <title>The Global Catalogue of Microorganisms (GCM) 10K type strain sequencing project: providing services to taxonomists for standard genome sequencing and annotation.</title>
        <authorList>
            <consortium name="The Broad Institute Genomics Platform"/>
            <consortium name="The Broad Institute Genome Sequencing Center for Infectious Disease"/>
            <person name="Wu L."/>
            <person name="Ma J."/>
        </authorList>
    </citation>
    <scope>NUCLEOTIDE SEQUENCE [LARGE SCALE GENOMIC DNA]</scope>
    <source>
        <strain evidence="7">JCM 18274</strain>
    </source>
</reference>
<sequence length="480" mass="50349">MKKLLLLSLLCPLFLIAQTQIGQDIDGVLEQAGSGYSVTLSSDGTILAIGDPFNYENATAQGSVRLYANQSGVWTQIGSDIYGEGTEAASGSTISLSSDGSIVAIGAISDKAVRIYENQSGVWTQIGATLDFSSDIGGTSSVSLSSDGTILAIGKSESGFVPSRTGFVSIFKYQSGTWSQIGSDIYGEAVDDWFGRSISLNSDGTVLAIGASMVDSNGTGYARVYENQSDNWIQLGQDIDGEAAGDQFGKSVSLSSDGNVVAIGAPRNDGNGSESGHVRVYENQSGTWNQIGTDIDSEATGDLFGFYIDLSSDASIIAIGAIWNDGNGSESGHVRIYENQSGTWNQIGTDIDGEATGDWSGYSVSLSSNGSVVAIGAVNNDGSSVLGSGHARVYDLSALLSSGEFVLSQFSIYPNPAKTRVTIDLKAGLELEEVLIYNNLGQQIMVSRNHVINTSSLNTGLYYLQIKTDKGNGSKKLIIE</sequence>
<keyword evidence="7" id="KW-1185">Reference proteome</keyword>
<dbReference type="InterPro" id="IPR013519">
    <property type="entry name" value="Int_alpha_beta-p"/>
</dbReference>
<protein>
    <recommendedName>
        <fullName evidence="5">Secretion system C-terminal sorting domain-containing protein</fullName>
    </recommendedName>
</protein>
<feature type="chain" id="PRO_5046454907" description="Secretion system C-terminal sorting domain-containing protein" evidence="4">
    <location>
        <begin position="18"/>
        <end position="480"/>
    </location>
</feature>
<proteinExistence type="predicted"/>
<accession>A0ABP9EP91</accession>
<keyword evidence="3" id="KW-0325">Glycoprotein</keyword>
<organism evidence="6 7">
    <name type="scientific">Flaviramulus aquimarinus</name>
    <dbReference type="NCBI Taxonomy" id="1170456"/>
    <lineage>
        <taxon>Bacteria</taxon>
        <taxon>Pseudomonadati</taxon>
        <taxon>Bacteroidota</taxon>
        <taxon>Flavobacteriia</taxon>
        <taxon>Flavobacteriales</taxon>
        <taxon>Flavobacteriaceae</taxon>
        <taxon>Flaviramulus</taxon>
    </lineage>
</organism>
<keyword evidence="1 4" id="KW-0732">Signal</keyword>
<evidence type="ECO:0000256" key="3">
    <source>
        <dbReference type="ARBA" id="ARBA00023180"/>
    </source>
</evidence>
<dbReference type="RefSeq" id="WP_345272170.1">
    <property type="nucleotide sequence ID" value="NZ_BAABJH010000001.1"/>
</dbReference>
<dbReference type="Gene3D" id="2.130.10.80">
    <property type="entry name" value="Galactose oxidase/kelch, beta-propeller"/>
    <property type="match status" value="1"/>
</dbReference>
<comment type="caution">
    <text evidence="6">The sequence shown here is derived from an EMBL/GenBank/DDBJ whole genome shotgun (WGS) entry which is preliminary data.</text>
</comment>
<dbReference type="Pfam" id="PF14312">
    <property type="entry name" value="FG-GAP_2"/>
    <property type="match status" value="1"/>
</dbReference>
<dbReference type="NCBIfam" id="TIGR04183">
    <property type="entry name" value="Por_Secre_tail"/>
    <property type="match status" value="1"/>
</dbReference>
<dbReference type="PROSITE" id="PS51470">
    <property type="entry name" value="FG_GAP"/>
    <property type="match status" value="1"/>
</dbReference>
<dbReference type="Gene3D" id="2.130.10.130">
    <property type="entry name" value="Integrin alpha, N-terminal"/>
    <property type="match status" value="1"/>
</dbReference>
<dbReference type="Proteomes" id="UP001500433">
    <property type="component" value="Unassembled WGS sequence"/>
</dbReference>
<dbReference type="PANTHER" id="PTHR36220">
    <property type="entry name" value="UNNAMED PRODUCT"/>
    <property type="match status" value="1"/>
</dbReference>
<dbReference type="SUPFAM" id="SSF50965">
    <property type="entry name" value="Galactose oxidase, central domain"/>
    <property type="match status" value="2"/>
</dbReference>
<evidence type="ECO:0000313" key="6">
    <source>
        <dbReference type="EMBL" id="GAA4883981.1"/>
    </source>
</evidence>
<feature type="domain" description="Secretion system C-terminal sorting" evidence="5">
    <location>
        <begin position="412"/>
        <end position="479"/>
    </location>
</feature>